<reference evidence="8 9" key="1">
    <citation type="submission" date="2023-04" db="EMBL/GenBank/DDBJ databases">
        <title>Forest soil microbial communities from Buena Vista Peninsula, Colon Province, Panama.</title>
        <authorList>
            <person name="Bouskill N."/>
        </authorList>
    </citation>
    <scope>NUCLEOTIDE SEQUENCE [LARGE SCALE GENOMIC DNA]</scope>
    <source>
        <strain evidence="8 9">AC80</strain>
    </source>
</reference>
<dbReference type="InterPro" id="IPR001248">
    <property type="entry name" value="Pur-cyt_permease"/>
</dbReference>
<feature type="region of interest" description="Disordered" evidence="6">
    <location>
        <begin position="428"/>
        <end position="450"/>
    </location>
</feature>
<dbReference type="PANTHER" id="PTHR30569">
    <property type="entry name" value="CYTOSINE TRANSPORTER CODB"/>
    <property type="match status" value="1"/>
</dbReference>
<evidence type="ECO:0000256" key="1">
    <source>
        <dbReference type="ARBA" id="ARBA00004141"/>
    </source>
</evidence>
<feature type="transmembrane region" description="Helical" evidence="7">
    <location>
        <begin position="164"/>
        <end position="185"/>
    </location>
</feature>
<feature type="transmembrane region" description="Helical" evidence="7">
    <location>
        <begin position="344"/>
        <end position="365"/>
    </location>
</feature>
<keyword evidence="4 7" id="KW-1133">Transmembrane helix</keyword>
<sequence>MRSKPSESVPPDAGHRGMGEEYETTPVPPSARRGLVANALVWMGFPMILTCAVVGGAIVSSLGFAQGVAAILVGNITLFLYTGLIGIVSTRRGLNFRLQSALTFGTKGSTGITGAMATIVVGWFAVQVALTGVSMGEAFGISVLVMSIIAGLIYTGITMLGIRALTLIGYLSIPLFLLFGIWAVIDAVSVHGWGSVTSFSGDHALTFGFAVTMVIALFVDGGTMTGDFNRWAKNTPQSLISTAAAFPFANSVSMLIGGIITAAVGSADRANFFHAFTERGGLFTVLAILLLFMNLGSVCAHNLYLSAVGWASLSRRSMRVTAAIIGIVGIGIAVSGAWSYFEQWLSLLGILVPPLGAVMIVDQLMLRRWRVSAPAGYRLHAFVSWGIGCAVSALAEAFAPALSTAVVGMVAGGLAHYLISKTIADPDAAQRAPGGSRTIDPEPDSLALET</sequence>
<proteinExistence type="inferred from homology"/>
<feature type="transmembrane region" description="Helical" evidence="7">
    <location>
        <begin position="138"/>
        <end position="157"/>
    </location>
</feature>
<dbReference type="Pfam" id="PF02133">
    <property type="entry name" value="Transp_cyt_pur"/>
    <property type="match status" value="1"/>
</dbReference>
<evidence type="ECO:0000256" key="3">
    <source>
        <dbReference type="ARBA" id="ARBA00022692"/>
    </source>
</evidence>
<keyword evidence="3 7" id="KW-0812">Transmembrane</keyword>
<comment type="caution">
    <text evidence="8">The sequence shown here is derived from an EMBL/GenBank/DDBJ whole genome shotgun (WGS) entry which is preliminary data.</text>
</comment>
<feature type="transmembrane region" description="Helical" evidence="7">
    <location>
        <begin position="109"/>
        <end position="126"/>
    </location>
</feature>
<gene>
    <name evidence="8" type="ORF">M2272_002292</name>
</gene>
<keyword evidence="5 7" id="KW-0472">Membrane</keyword>
<evidence type="ECO:0000313" key="8">
    <source>
        <dbReference type="EMBL" id="MDH6195652.1"/>
    </source>
</evidence>
<evidence type="ECO:0000313" key="9">
    <source>
        <dbReference type="Proteomes" id="UP001160130"/>
    </source>
</evidence>
<keyword evidence="9" id="KW-1185">Reference proteome</keyword>
<accession>A0ABT6KY63</accession>
<dbReference type="EMBL" id="JARXVE010000003">
    <property type="protein sequence ID" value="MDH6195652.1"/>
    <property type="molecule type" value="Genomic_DNA"/>
</dbReference>
<comment type="subcellular location">
    <subcellularLocation>
        <location evidence="1">Membrane</location>
        <topology evidence="1">Multi-pass membrane protein</topology>
    </subcellularLocation>
</comment>
<feature type="transmembrane region" description="Helical" evidence="7">
    <location>
        <begin position="39"/>
        <end position="62"/>
    </location>
</feature>
<comment type="similarity">
    <text evidence="2">Belongs to the purine-cytosine permease (2.A.39) family.</text>
</comment>
<feature type="transmembrane region" description="Helical" evidence="7">
    <location>
        <begin position="282"/>
        <end position="305"/>
    </location>
</feature>
<evidence type="ECO:0000256" key="6">
    <source>
        <dbReference type="SAM" id="MobiDB-lite"/>
    </source>
</evidence>
<dbReference type="InterPro" id="IPR030191">
    <property type="entry name" value="CodB"/>
</dbReference>
<dbReference type="Gene3D" id="1.10.4160.10">
    <property type="entry name" value="Hydantoin permease"/>
    <property type="match status" value="1"/>
</dbReference>
<protein>
    <submittedName>
        <fullName evidence="8">Cytosine permease</fullName>
    </submittedName>
</protein>
<feature type="transmembrane region" description="Helical" evidence="7">
    <location>
        <begin position="68"/>
        <end position="88"/>
    </location>
</feature>
<evidence type="ECO:0000256" key="4">
    <source>
        <dbReference type="ARBA" id="ARBA00022989"/>
    </source>
</evidence>
<dbReference type="Proteomes" id="UP001160130">
    <property type="component" value="Unassembled WGS sequence"/>
</dbReference>
<evidence type="ECO:0000256" key="5">
    <source>
        <dbReference type="ARBA" id="ARBA00023136"/>
    </source>
</evidence>
<feature type="transmembrane region" description="Helical" evidence="7">
    <location>
        <begin position="377"/>
        <end position="395"/>
    </location>
</feature>
<evidence type="ECO:0000256" key="7">
    <source>
        <dbReference type="SAM" id="Phobius"/>
    </source>
</evidence>
<feature type="transmembrane region" description="Helical" evidence="7">
    <location>
        <begin position="205"/>
        <end position="226"/>
    </location>
</feature>
<name>A0ABT6KY63_9MYCO</name>
<feature type="transmembrane region" description="Helical" evidence="7">
    <location>
        <begin position="317"/>
        <end position="338"/>
    </location>
</feature>
<dbReference type="PANTHER" id="PTHR30569:SF0">
    <property type="entry name" value="CYTOSINE PERMEASE"/>
    <property type="match status" value="1"/>
</dbReference>
<feature type="region of interest" description="Disordered" evidence="6">
    <location>
        <begin position="1"/>
        <end position="26"/>
    </location>
</feature>
<feature type="transmembrane region" description="Helical" evidence="7">
    <location>
        <begin position="238"/>
        <end position="262"/>
    </location>
</feature>
<organism evidence="8 9">
    <name type="scientific">Mycolicibacterium frederiksbergense</name>
    <dbReference type="NCBI Taxonomy" id="117567"/>
    <lineage>
        <taxon>Bacteria</taxon>
        <taxon>Bacillati</taxon>
        <taxon>Actinomycetota</taxon>
        <taxon>Actinomycetes</taxon>
        <taxon>Mycobacteriales</taxon>
        <taxon>Mycobacteriaceae</taxon>
        <taxon>Mycolicibacterium</taxon>
    </lineage>
</organism>
<evidence type="ECO:0000256" key="2">
    <source>
        <dbReference type="ARBA" id="ARBA00008974"/>
    </source>
</evidence>
<dbReference type="RefSeq" id="WP_280832284.1">
    <property type="nucleotide sequence ID" value="NZ_JARXVE010000003.1"/>
</dbReference>